<reference evidence="2 3" key="1">
    <citation type="journal article" date="2007" name="Science">
        <title>The Chlamydomonas genome reveals the evolution of key animal and plant functions.</title>
        <authorList>
            <person name="Merchant S.S."/>
            <person name="Prochnik S.E."/>
            <person name="Vallon O."/>
            <person name="Harris E.H."/>
            <person name="Karpowicz S.J."/>
            <person name="Witman G.B."/>
            <person name="Terry A."/>
            <person name="Salamov A."/>
            <person name="Fritz-Laylin L.K."/>
            <person name="Marechal-Drouard L."/>
            <person name="Marshall W.F."/>
            <person name="Qu L.H."/>
            <person name="Nelson D.R."/>
            <person name="Sanderfoot A.A."/>
            <person name="Spalding M.H."/>
            <person name="Kapitonov V.V."/>
            <person name="Ren Q."/>
            <person name="Ferris P."/>
            <person name="Lindquist E."/>
            <person name="Shapiro H."/>
            <person name="Lucas S.M."/>
            <person name="Grimwood J."/>
            <person name="Schmutz J."/>
            <person name="Cardol P."/>
            <person name="Cerutti H."/>
            <person name="Chanfreau G."/>
            <person name="Chen C.L."/>
            <person name="Cognat V."/>
            <person name="Croft M.T."/>
            <person name="Dent R."/>
            <person name="Dutcher S."/>
            <person name="Fernandez E."/>
            <person name="Fukuzawa H."/>
            <person name="Gonzalez-Ballester D."/>
            <person name="Gonzalez-Halphen D."/>
            <person name="Hallmann A."/>
            <person name="Hanikenne M."/>
            <person name="Hippler M."/>
            <person name="Inwood W."/>
            <person name="Jabbari K."/>
            <person name="Kalanon M."/>
            <person name="Kuras R."/>
            <person name="Lefebvre P.A."/>
            <person name="Lemaire S.D."/>
            <person name="Lobanov A.V."/>
            <person name="Lohr M."/>
            <person name="Manuell A."/>
            <person name="Meier I."/>
            <person name="Mets L."/>
            <person name="Mittag M."/>
            <person name="Mittelmeier T."/>
            <person name="Moroney J.V."/>
            <person name="Moseley J."/>
            <person name="Napoli C."/>
            <person name="Nedelcu A.M."/>
            <person name="Niyogi K."/>
            <person name="Novoselov S.V."/>
            <person name="Paulsen I.T."/>
            <person name="Pazour G."/>
            <person name="Purton S."/>
            <person name="Ral J.P."/>
            <person name="Riano-Pachon D.M."/>
            <person name="Riekhof W."/>
            <person name="Rymarquis L."/>
            <person name="Schroda M."/>
            <person name="Stern D."/>
            <person name="Umen J."/>
            <person name="Willows R."/>
            <person name="Wilson N."/>
            <person name="Zimmer S.L."/>
            <person name="Allmer J."/>
            <person name="Balk J."/>
            <person name="Bisova K."/>
            <person name="Chen C.J."/>
            <person name="Elias M."/>
            <person name="Gendler K."/>
            <person name="Hauser C."/>
            <person name="Lamb M.R."/>
            <person name="Ledford H."/>
            <person name="Long J.C."/>
            <person name="Minagawa J."/>
            <person name="Page M.D."/>
            <person name="Pan J."/>
            <person name="Pootakham W."/>
            <person name="Roje S."/>
            <person name="Rose A."/>
            <person name="Stahlberg E."/>
            <person name="Terauchi A.M."/>
            <person name="Yang P."/>
            <person name="Ball S."/>
            <person name="Bowler C."/>
            <person name="Dieckmann C.L."/>
            <person name="Gladyshev V.N."/>
            <person name="Green P."/>
            <person name="Jorgensen R."/>
            <person name="Mayfield S."/>
            <person name="Mueller-Roeber B."/>
            <person name="Rajamani S."/>
            <person name="Sayre R.T."/>
            <person name="Brokstein P."/>
            <person name="Dubchak I."/>
            <person name="Goodstein D."/>
            <person name="Hornick L."/>
            <person name="Huang Y.W."/>
            <person name="Jhaveri J."/>
            <person name="Luo Y."/>
            <person name="Martinez D."/>
            <person name="Ngau W.C."/>
            <person name="Otillar B."/>
            <person name="Poliakov A."/>
            <person name="Porter A."/>
            <person name="Szajkowski L."/>
            <person name="Werner G."/>
            <person name="Zhou K."/>
            <person name="Grigoriev I.V."/>
            <person name="Rokhsar D.S."/>
            <person name="Grossman A.R."/>
        </authorList>
    </citation>
    <scope>NUCLEOTIDE SEQUENCE [LARGE SCALE GENOMIC DNA]</scope>
    <source>
        <strain evidence="3">CC-503</strain>
    </source>
</reference>
<protein>
    <submittedName>
        <fullName evidence="2">Uncharacterized protein</fullName>
    </submittedName>
</protein>
<dbReference type="Gramene" id="PNW77949">
    <property type="protein sequence ID" value="PNW77949"/>
    <property type="gene ID" value="CHLRE_10g458216v5"/>
</dbReference>
<proteinExistence type="predicted"/>
<name>A0A2K3DBN9_CHLRE</name>
<feature type="compositionally biased region" description="Polar residues" evidence="1">
    <location>
        <begin position="913"/>
        <end position="925"/>
    </location>
</feature>
<feature type="region of interest" description="Disordered" evidence="1">
    <location>
        <begin position="473"/>
        <end position="510"/>
    </location>
</feature>
<feature type="compositionally biased region" description="Low complexity" evidence="1">
    <location>
        <begin position="481"/>
        <end position="504"/>
    </location>
</feature>
<dbReference type="AlphaFoldDB" id="A0A2K3DBN9"/>
<feature type="compositionally biased region" description="Low complexity" evidence="1">
    <location>
        <begin position="222"/>
        <end position="233"/>
    </location>
</feature>
<dbReference type="EMBL" id="CM008971">
    <property type="protein sequence ID" value="PNW77949.1"/>
    <property type="molecule type" value="Genomic_DNA"/>
</dbReference>
<feature type="compositionally biased region" description="Low complexity" evidence="1">
    <location>
        <begin position="20"/>
        <end position="30"/>
    </location>
</feature>
<sequence>MDTLVRIRLHNGRGEGDGSTGAASNSNSSDVSRHIGVIQGPESRALDVLNAALDNRARSIKDLRALNQTVLAREMEQRRRVEAREMLGVSSPRIFPAGVPFSALHSYQADSPPDPPEPSPRLHAVDFDDGIAVAVSVRKYQMQGMEEASTAPAELGGTYEREEGDAATCMALSHATAAASGPSSTGSAHVIFQPKLSPCQSGRLSRGAAAGVASAAAAGVGHVPAAATAPSSPGGRRTFPLPPPDAFRQQQQQQLHRKPTASASFGASAAAAGLSAAAAALGGDDGATEVLRRSSSRPLFSFLRSGYGALAAEAAEASGSGAGTNAVTNDAGGVATGVDQQQLQGPAGPPGFFRASAGGMSAYSADVGTGGPHSADVLFASISNTADGSSAGLDAPAAAAISSRSTLGGARLRMPTMSQRSSSRCGGAAFRSITSSEDQVPDGGGGGGVEPYPVPASPQLRRFLRPACQSFDGTSADAVESPAQPAHHSPAAFPPHAAVSSAASSGGGSFRRARMPTAIAATAAVAMTADGHASAAHAPGIDSGAAVDTAAANSPLPRSQHQQHTRYSMARPAALSLPHVQQVAASDAASTAGLLLPTPPPMLQSPSSAGGSRGLAASGATVMPACSSPKARQQGAMRSGGWCGGGAGGGGTGSIGTGGGEDMATPSSSSGYGGGASVPETAAGAAAVAPSPRGYGGIIFLYDGINGDGPQGSSGADARRGDEWQQSGSLPFFSAISRSPRASYSGGGGGGAAGSSRFGGGATGTSSEKLIRLPASVLIASTSTGGIAGNCSGASCVVGEDLGRGLISGSSGRQLLPSSGMGALTGSPTRTRLARTEQRRSRQAVAAVSSLAPTGAGALPSNSYESASAPLLLPTVLGPLPPASPKLPASVTGMSSSSSSMAAGALAGAESAVNSALQPELQTRLGQRPGGSLTRKGSFGG</sequence>
<feature type="region of interest" description="Disordered" evidence="1">
    <location>
        <begin position="817"/>
        <end position="838"/>
    </location>
</feature>
<evidence type="ECO:0000313" key="2">
    <source>
        <dbReference type="EMBL" id="PNW77949.1"/>
    </source>
</evidence>
<organism evidence="2 3">
    <name type="scientific">Chlamydomonas reinhardtii</name>
    <name type="common">Chlamydomonas smithii</name>
    <dbReference type="NCBI Taxonomy" id="3055"/>
    <lineage>
        <taxon>Eukaryota</taxon>
        <taxon>Viridiplantae</taxon>
        <taxon>Chlorophyta</taxon>
        <taxon>core chlorophytes</taxon>
        <taxon>Chlorophyceae</taxon>
        <taxon>CS clade</taxon>
        <taxon>Chlamydomonadales</taxon>
        <taxon>Chlamydomonadaceae</taxon>
        <taxon>Chlamydomonas</taxon>
    </lineage>
</organism>
<keyword evidence="3" id="KW-1185">Reference proteome</keyword>
<dbReference type="OrthoDB" id="562545at2759"/>
<gene>
    <name evidence="2" type="ORF">CHLRE_10g458216v5</name>
</gene>
<dbReference type="KEGG" id="cre:CHLRE_10g458216v5"/>
<feature type="region of interest" description="Disordered" evidence="1">
    <location>
        <begin position="8"/>
        <end position="32"/>
    </location>
</feature>
<feature type="compositionally biased region" description="Gly residues" evidence="1">
    <location>
        <begin position="745"/>
        <end position="763"/>
    </location>
</feature>
<accession>A0A2K3DBN9</accession>
<evidence type="ECO:0000256" key="1">
    <source>
        <dbReference type="SAM" id="MobiDB-lite"/>
    </source>
</evidence>
<dbReference type="RefSeq" id="XP_042920499.1">
    <property type="nucleotide sequence ID" value="XM_043067102.1"/>
</dbReference>
<feature type="compositionally biased region" description="Low complexity" evidence="1">
    <location>
        <begin position="886"/>
        <end position="912"/>
    </location>
</feature>
<evidence type="ECO:0000313" key="3">
    <source>
        <dbReference type="Proteomes" id="UP000006906"/>
    </source>
</evidence>
<dbReference type="InParanoid" id="A0A2K3DBN9"/>
<feature type="region of interest" description="Disordered" evidence="1">
    <location>
        <begin position="414"/>
        <end position="456"/>
    </location>
</feature>
<feature type="region of interest" description="Disordered" evidence="1">
    <location>
        <begin position="653"/>
        <end position="677"/>
    </location>
</feature>
<feature type="region of interest" description="Disordered" evidence="1">
    <location>
        <begin position="222"/>
        <end position="263"/>
    </location>
</feature>
<dbReference type="Proteomes" id="UP000006906">
    <property type="component" value="Chromosome 10"/>
</dbReference>
<dbReference type="GeneID" id="66055130"/>
<feature type="region of interest" description="Disordered" evidence="1">
    <location>
        <begin position="741"/>
        <end position="765"/>
    </location>
</feature>
<feature type="region of interest" description="Disordered" evidence="1">
    <location>
        <begin position="595"/>
        <end position="617"/>
    </location>
</feature>
<feature type="region of interest" description="Disordered" evidence="1">
    <location>
        <begin position="885"/>
        <end position="941"/>
    </location>
</feature>
<feature type="compositionally biased region" description="Low complexity" evidence="1">
    <location>
        <begin position="607"/>
        <end position="617"/>
    </location>
</feature>